<dbReference type="Proteomes" id="UP001162164">
    <property type="component" value="Unassembled WGS sequence"/>
</dbReference>
<evidence type="ECO:0000256" key="2">
    <source>
        <dbReference type="ARBA" id="ARBA00007699"/>
    </source>
</evidence>
<dbReference type="InterPro" id="IPR027417">
    <property type="entry name" value="P-loop_NTPase"/>
</dbReference>
<dbReference type="SUPFAM" id="SSF82051">
    <property type="entry name" value="Obg GTP-binding protein N-terminal domain"/>
    <property type="match status" value="1"/>
</dbReference>
<dbReference type="PANTHER" id="PTHR11702:SF43">
    <property type="entry name" value="GTP-BINDING PROTEIN 10"/>
    <property type="match status" value="1"/>
</dbReference>
<feature type="region of interest" description="Disordered" evidence="7">
    <location>
        <begin position="363"/>
        <end position="389"/>
    </location>
</feature>
<keyword evidence="11" id="KW-1185">Reference proteome</keyword>
<dbReference type="InterPro" id="IPR006073">
    <property type="entry name" value="GTP-bd"/>
</dbReference>
<evidence type="ECO:0000313" key="11">
    <source>
        <dbReference type="Proteomes" id="UP001162164"/>
    </source>
</evidence>
<comment type="subcellular location">
    <subcellularLocation>
        <location evidence="1">Nucleus</location>
        <location evidence="1">Nucleolus</location>
    </subcellularLocation>
</comment>
<dbReference type="InterPro" id="IPR045086">
    <property type="entry name" value="OBG_GTPase"/>
</dbReference>
<dbReference type="Gene3D" id="2.70.210.12">
    <property type="entry name" value="GTP1/OBG domain"/>
    <property type="match status" value="1"/>
</dbReference>
<evidence type="ECO:0000313" key="10">
    <source>
        <dbReference type="EMBL" id="KAJ8980050.1"/>
    </source>
</evidence>
<dbReference type="CDD" id="cd01898">
    <property type="entry name" value="Obg"/>
    <property type="match status" value="1"/>
</dbReference>
<dbReference type="InterPro" id="IPR014100">
    <property type="entry name" value="GTP-bd_Obg/CgtA"/>
</dbReference>
<dbReference type="PRINTS" id="PR00326">
    <property type="entry name" value="GTP1OBG"/>
</dbReference>
<dbReference type="PROSITE" id="PS51883">
    <property type="entry name" value="OBG"/>
    <property type="match status" value="1"/>
</dbReference>
<dbReference type="Gene3D" id="3.40.50.300">
    <property type="entry name" value="P-loop containing nucleotide triphosphate hydrolases"/>
    <property type="match status" value="1"/>
</dbReference>
<evidence type="ECO:0000256" key="4">
    <source>
        <dbReference type="ARBA" id="ARBA00022741"/>
    </source>
</evidence>
<comment type="caution">
    <text evidence="10">The sequence shown here is derived from an EMBL/GenBank/DDBJ whole genome shotgun (WGS) entry which is preliminary data.</text>
</comment>
<evidence type="ECO:0000259" key="9">
    <source>
        <dbReference type="PROSITE" id="PS51883"/>
    </source>
</evidence>
<evidence type="ECO:0000259" key="8">
    <source>
        <dbReference type="PROSITE" id="PS51710"/>
    </source>
</evidence>
<keyword evidence="4" id="KW-0547">Nucleotide-binding</keyword>
<evidence type="ECO:0008006" key="12">
    <source>
        <dbReference type="Google" id="ProtNLM"/>
    </source>
</evidence>
<dbReference type="PIRSF" id="PIRSF002401">
    <property type="entry name" value="GTP_bd_Obg/CgtA"/>
    <property type="match status" value="1"/>
</dbReference>
<evidence type="ECO:0000256" key="5">
    <source>
        <dbReference type="ARBA" id="ARBA00023134"/>
    </source>
</evidence>
<dbReference type="SUPFAM" id="SSF52540">
    <property type="entry name" value="P-loop containing nucleoside triphosphate hydrolases"/>
    <property type="match status" value="1"/>
</dbReference>
<dbReference type="EMBL" id="JAPWTJ010000292">
    <property type="protein sequence ID" value="KAJ8980050.1"/>
    <property type="molecule type" value="Genomic_DNA"/>
</dbReference>
<feature type="compositionally biased region" description="Basic and acidic residues" evidence="7">
    <location>
        <begin position="363"/>
        <end position="382"/>
    </location>
</feature>
<evidence type="ECO:0000256" key="7">
    <source>
        <dbReference type="SAM" id="MobiDB-lite"/>
    </source>
</evidence>
<name>A0ABQ9JP67_9CUCU</name>
<keyword evidence="5" id="KW-0342">GTP-binding</keyword>
<evidence type="ECO:0000256" key="1">
    <source>
        <dbReference type="ARBA" id="ARBA00004604"/>
    </source>
</evidence>
<protein>
    <recommendedName>
        <fullName evidence="12">GTP-binding protein 10</fullName>
    </recommendedName>
</protein>
<dbReference type="InterPro" id="IPR006169">
    <property type="entry name" value="GTP1_OBG_dom"/>
</dbReference>
<feature type="domain" description="OBG-type G" evidence="8">
    <location>
        <begin position="158"/>
        <end position="353"/>
    </location>
</feature>
<proteinExistence type="inferred from homology"/>
<dbReference type="InterPro" id="IPR036726">
    <property type="entry name" value="GTP1_OBG_dom_sf"/>
</dbReference>
<evidence type="ECO:0000256" key="6">
    <source>
        <dbReference type="ARBA" id="ARBA00023242"/>
    </source>
</evidence>
<keyword evidence="6" id="KW-0539">Nucleus</keyword>
<comment type="similarity">
    <text evidence="2">Belongs to the TRAFAC class OBG-HflX-like GTPase superfamily. OBG GTPase family.</text>
</comment>
<dbReference type="PROSITE" id="PS51710">
    <property type="entry name" value="G_OBG"/>
    <property type="match status" value="1"/>
</dbReference>
<dbReference type="InterPro" id="IPR031167">
    <property type="entry name" value="G_OBG"/>
</dbReference>
<reference evidence="10" key="1">
    <citation type="journal article" date="2023" name="Insect Mol. Biol.">
        <title>Genome sequencing provides insights into the evolution of gene families encoding plant cell wall-degrading enzymes in longhorned beetles.</title>
        <authorList>
            <person name="Shin N.R."/>
            <person name="Okamura Y."/>
            <person name="Kirsch R."/>
            <person name="Pauchet Y."/>
        </authorList>
    </citation>
    <scope>NUCLEOTIDE SEQUENCE</scope>
    <source>
        <strain evidence="10">MMC_N1</strain>
    </source>
</reference>
<dbReference type="Pfam" id="PF01018">
    <property type="entry name" value="GTP1_OBG"/>
    <property type="match status" value="1"/>
</dbReference>
<dbReference type="Pfam" id="PF01926">
    <property type="entry name" value="MMR_HSR1"/>
    <property type="match status" value="1"/>
</dbReference>
<keyword evidence="3" id="KW-0690">Ribosome biogenesis</keyword>
<sequence>MVQLKSIVFAKEGKPIRKYLRTGFRDSLRIFVQGGAGGNGLPKFGGVGGNGGNIVAVGKENIDLENVYRSNKSKRYIAQNGRHSSHNFILGIPGEDLDFEVPLGVTLITDLGKNLGEVNKEGEKLIIAKGGTGGHSKNGFLGTKGQAYPVKLDLKLIADIGLVGFPNAGKSTLLKAISHARPKIADYPFTTVRPNVGVLMYKDSRQILMADLPGLIEGAHANKGMGHKFLKHVERTKLLLMIVDINGFQLSPQYPHRNCLETILLLTKELEMYNETLLDKPSMLLINKMDTEGALSKFEGNKKHLKNLKDSVKSYPEEMKPTKFLKFCDIIPVSAKENVEDVEVVKDRLRKMLDVLTELEAKEQKKEEENTNLYEDLRKGVSEKGPALV</sequence>
<dbReference type="PANTHER" id="PTHR11702">
    <property type="entry name" value="DEVELOPMENTALLY REGULATED GTP-BINDING PROTEIN-RELATED"/>
    <property type="match status" value="1"/>
</dbReference>
<accession>A0ABQ9JP67</accession>
<gene>
    <name evidence="10" type="ORF">NQ317_012890</name>
</gene>
<organism evidence="10 11">
    <name type="scientific">Molorchus minor</name>
    <dbReference type="NCBI Taxonomy" id="1323400"/>
    <lineage>
        <taxon>Eukaryota</taxon>
        <taxon>Metazoa</taxon>
        <taxon>Ecdysozoa</taxon>
        <taxon>Arthropoda</taxon>
        <taxon>Hexapoda</taxon>
        <taxon>Insecta</taxon>
        <taxon>Pterygota</taxon>
        <taxon>Neoptera</taxon>
        <taxon>Endopterygota</taxon>
        <taxon>Coleoptera</taxon>
        <taxon>Polyphaga</taxon>
        <taxon>Cucujiformia</taxon>
        <taxon>Chrysomeloidea</taxon>
        <taxon>Cerambycidae</taxon>
        <taxon>Lamiinae</taxon>
        <taxon>Monochamini</taxon>
        <taxon>Molorchus</taxon>
    </lineage>
</organism>
<feature type="domain" description="Obg" evidence="9">
    <location>
        <begin position="22"/>
        <end position="157"/>
    </location>
</feature>
<evidence type="ECO:0000256" key="3">
    <source>
        <dbReference type="ARBA" id="ARBA00022517"/>
    </source>
</evidence>